<dbReference type="Proteomes" id="UP000326570">
    <property type="component" value="Unassembled WGS sequence"/>
</dbReference>
<feature type="domain" description="Secretion system C-terminal sorting" evidence="1">
    <location>
        <begin position="2053"/>
        <end position="2123"/>
    </location>
</feature>
<keyword evidence="3" id="KW-1185">Reference proteome</keyword>
<comment type="caution">
    <text evidence="2">The sequence shown here is derived from an EMBL/GenBank/DDBJ whole genome shotgun (WGS) entry which is preliminary data.</text>
</comment>
<evidence type="ECO:0000259" key="1">
    <source>
        <dbReference type="Pfam" id="PF18962"/>
    </source>
</evidence>
<dbReference type="InterPro" id="IPR026444">
    <property type="entry name" value="Secre_tail"/>
</dbReference>
<evidence type="ECO:0000313" key="3">
    <source>
        <dbReference type="Proteomes" id="UP000326570"/>
    </source>
</evidence>
<sequence length="2128" mass="218978">MKHFLPSSFFRRKHSVFLAGLLFWLLPQLSWGQLSITDATTKTIDFGTTVSGVNNGAFNASGFLITPTTGKLDADAWAITGWSDGDKDFAVEKTGTNDLGRGTYTGTGTTNTTTGGIYALTGSPASSTNTALMIQPTGTEWSPGTITLRIKNDHATDIITSIDIAYDILIRNNENRSNSFNFSYSSDNNSYINVGALDYVSPLTSNSTSFVKVGGTSPSRSTTINGLNILPGQYFYIRWTGDEAGGSGSMDEFALDDIKVTPVLTPVVSTPTITTSNLATLSYCAGNTVTVEFTTTGTYNAGNVFTAQLSDASGSFTSPIQSATGTNPISLTIPTTAATGNAYKVRVIASDPATEGSASAAFTINAKPATNNTSVSPGSDQTVDLATTGSLLTASAAEPSTFSWKFGASASGPFNNTIAGISSNAYTITGSHFPGAGEYYLVAEATSNGPCSTIGISNPVKVTVTASQPIISTSVTSLLAFSAPAGTTGESLEQSYTLTGSALAGDVTITAPLHYKVSFSSGSNYSNQLTLSPVSGAVNATIYVVYDPAVAGTHNGSISHTSLNATTKEVAVSGSSNPTISITGTQLTFSALAGGQSAEQSYQISGTALTSDVQVAAPAHFKITKTAGTGYAGSLLFTPNSNGVVNATIYVVYAPTVGGAHSGDIQHASAGASVVLLGVSGNSTPTLQVTGTFTPVANQTINTNSTAQQFSVSGSKLTGNVVITAPAEFQVSRTSATTGFSNSVSFTPSAGSVTSDYWIRFSPTVAGAHSSNVTVTSVNDGLLTNIAVSGTAVNQPVTIHYWAFNSGAGSVANDKWPMANAINATSGSGTITHDIAATEDFAGTTDNAESGYAAGASFSAVNSANNGKAIVFNVPTTGYEGLSFSFSSRVNGTSGFSTYVVEYSTNGTDFNLAQTFTGKTNTSFATSTVDLTSIPAANNNPNFKIRMTISGATSSSGNVRFDNIKLAGNLLPPTIITSNVTNAPYCAGTSISVAFSTTGTFGSGNTFTAQLSDANGSFATPLISASGTSPISVGIPGSAVSGSNYKVRVIGSSPATTGSESAPFSIKGTPASNITTLITGGQSLPVNGTGATLTVSSEEASIYTWKFGTDPNGPYNTIIKSGSTNTYQLTGADFAAPGEYYLVVEAVSVCGNISGTSNEIKVTVTAPKPVINVSTNGLAIFNAPAGVSGTSAEQSFTVDGTGLTADIVVTAPAQYLVSATSGSGFSNSVNLVQVSGTVAATVYVVYDPSVAGTHTDSIALTTSGATTKKVGVSGESNPLLTSSETSLSFTALANSQSVEKTYTISGKNLTADLTITTNSNFKISTVSGSGFSTSPLTISPVNGVIPNTTIYVVYAPATGGIHNGSILNESAGASTVTLSVDGNSAPTLNITGSFATVSNQVVHSHSVGQLFAIAAGKLTGNVVISAPANFQVSGTSATAGFTDMLTLNPSGAAISDNIWIRYSPEAAGSHSDYITVASVADGISQQIAVNGSSILAPVEIAGELLLEDNFIGKKDDPISGAGWTSINSGNPILFSESGLDYLNYGSTKIGTGITIAATGLDYYKTFKPVNGNGVLYLSAIINTATSSTGDYFLNLTELNGSGGVTTGYRGRIFIKNSGNPGFINFGISNTGTSTIWSGDYPKGMNHLIVVRYEFNTSNQTQSSTLYINPNTFSEAASTEKITATDNTTSSIPLNIGAVSIRQGNGPVLTLDGLRVGTGWGAVLGNPSFINPVSTLAPGNYNNVHINASGGVINATGTVVVNNNLTLTNGKVVFPTNGGFTVNGTFNGGSANSYIEGFLAQTVATTNPVTLFFPVAKAGNYRPITLDLQQNSVTPTLYTAEQFESNPPTRPLPVETIKNISAVRYFSINKGAGANVTEALVKLSYGADDVVTDKASLSIVKSNPSNTWEDIGLGGSGGTANGSGEIQSTVPFTTFSDFVLANRIGGTNPLPVELMNFTAKAKNTSVQLNWETATEKNNAYFSVERSATGDNFEAISRVEGKGNSTSVQKYQALDNAPLAGMAYYRLKQVDYDGTVNYSKVISINLKGEKERVVLYPNPAKSELNISLPATSGKAVIRVMNLLGQQVLAERVEVGNAIKLNVQNLPAGTYQVMIEADQVREVRRFVKVGN</sequence>
<dbReference type="NCBIfam" id="TIGR04183">
    <property type="entry name" value="Por_Secre_tail"/>
    <property type="match status" value="1"/>
</dbReference>
<dbReference type="EMBL" id="VTWT01000006">
    <property type="protein sequence ID" value="KAA9332614.1"/>
    <property type="molecule type" value="Genomic_DNA"/>
</dbReference>
<proteinExistence type="predicted"/>
<reference evidence="2 3" key="1">
    <citation type="submission" date="2019-09" db="EMBL/GenBank/DDBJ databases">
        <title>Genome sequence of Adhaeribacter sp. M2.</title>
        <authorList>
            <person name="Srinivasan S."/>
        </authorList>
    </citation>
    <scope>NUCLEOTIDE SEQUENCE [LARGE SCALE GENOMIC DNA]</scope>
    <source>
        <strain evidence="2 3">M2</strain>
    </source>
</reference>
<gene>
    <name evidence="2" type="ORF">F0P94_11415</name>
</gene>
<evidence type="ECO:0000313" key="2">
    <source>
        <dbReference type="EMBL" id="KAA9332614.1"/>
    </source>
</evidence>
<dbReference type="Pfam" id="PF18962">
    <property type="entry name" value="Por_Secre_tail"/>
    <property type="match status" value="1"/>
</dbReference>
<accession>A0A5N1IR94</accession>
<dbReference type="Gene3D" id="2.60.40.10">
    <property type="entry name" value="Immunoglobulins"/>
    <property type="match status" value="1"/>
</dbReference>
<protein>
    <submittedName>
        <fullName evidence="2">T9SS type A sorting domain-containing protein</fullName>
    </submittedName>
</protein>
<dbReference type="InterPro" id="IPR013783">
    <property type="entry name" value="Ig-like_fold"/>
</dbReference>
<name>A0A5N1IR94_9BACT</name>
<organism evidence="2 3">
    <name type="scientific">Adhaeribacter soli</name>
    <dbReference type="NCBI Taxonomy" id="2607655"/>
    <lineage>
        <taxon>Bacteria</taxon>
        <taxon>Pseudomonadati</taxon>
        <taxon>Bacteroidota</taxon>
        <taxon>Cytophagia</taxon>
        <taxon>Cytophagales</taxon>
        <taxon>Hymenobacteraceae</taxon>
        <taxon>Adhaeribacter</taxon>
    </lineage>
</organism>